<sequence length="106" mass="11564">MFEEITIQRISTRTILKLTSIGLLLSLVPMTLLLGVCAFFGASTVSWNQQPMTGLSGLLAAPLIGLFLAVIFSVLLGLCMALGLWLYSKFRPLQIRIKKVQVPTLG</sequence>
<gene>
    <name evidence="2" type="ORF">E9531_09805</name>
</gene>
<keyword evidence="3" id="KW-1185">Reference proteome</keyword>
<evidence type="ECO:0000313" key="2">
    <source>
        <dbReference type="EMBL" id="THU01065.1"/>
    </source>
</evidence>
<accession>A0A4S8F3Q6</accession>
<keyword evidence="1" id="KW-1133">Transmembrane helix</keyword>
<comment type="caution">
    <text evidence="2">The sequence shown here is derived from an EMBL/GenBank/DDBJ whole genome shotgun (WGS) entry which is preliminary data.</text>
</comment>
<keyword evidence="1" id="KW-0812">Transmembrane</keyword>
<feature type="transmembrane region" description="Helical" evidence="1">
    <location>
        <begin position="21"/>
        <end position="43"/>
    </location>
</feature>
<dbReference type="Proteomes" id="UP000308917">
    <property type="component" value="Unassembled WGS sequence"/>
</dbReference>
<protein>
    <recommendedName>
        <fullName evidence="4">DUF3566 domain-containing protein</fullName>
    </recommendedName>
</protein>
<dbReference type="EMBL" id="STFG01000009">
    <property type="protein sequence ID" value="THU01065.1"/>
    <property type="molecule type" value="Genomic_DNA"/>
</dbReference>
<feature type="transmembrane region" description="Helical" evidence="1">
    <location>
        <begin position="63"/>
        <end position="87"/>
    </location>
</feature>
<dbReference type="AlphaFoldDB" id="A0A4S8F3Q6"/>
<evidence type="ECO:0008006" key="4">
    <source>
        <dbReference type="Google" id="ProtNLM"/>
    </source>
</evidence>
<reference evidence="2 3" key="1">
    <citation type="journal article" date="2015" name="Antonie Van Leeuwenhoek">
        <title>Lampropedia puyangensis sp. nov., isolated from symptomatic bark of Populus ? euramericana canker and emended description of Lampropedia hyalina (Ehrenberg 1832) Lee et al. 2004.</title>
        <authorList>
            <person name="Li Y."/>
            <person name="Wang T."/>
            <person name="Piao C.G."/>
            <person name="Wang L.F."/>
            <person name="Tian G.Z."/>
            <person name="Zhu T.H."/>
            <person name="Guo M.W."/>
        </authorList>
    </citation>
    <scope>NUCLEOTIDE SEQUENCE [LARGE SCALE GENOMIC DNA]</scope>
    <source>
        <strain evidence="2 3">2-bin</strain>
    </source>
</reference>
<dbReference type="RefSeq" id="WP_136573581.1">
    <property type="nucleotide sequence ID" value="NZ_STFG01000009.1"/>
</dbReference>
<dbReference type="OrthoDB" id="8911469at2"/>
<evidence type="ECO:0000256" key="1">
    <source>
        <dbReference type="SAM" id="Phobius"/>
    </source>
</evidence>
<name>A0A4S8F3Q6_9BURK</name>
<keyword evidence="1" id="KW-0472">Membrane</keyword>
<evidence type="ECO:0000313" key="3">
    <source>
        <dbReference type="Proteomes" id="UP000308917"/>
    </source>
</evidence>
<organism evidence="2 3">
    <name type="scientific">Lampropedia puyangensis</name>
    <dbReference type="NCBI Taxonomy" id="1330072"/>
    <lineage>
        <taxon>Bacteria</taxon>
        <taxon>Pseudomonadati</taxon>
        <taxon>Pseudomonadota</taxon>
        <taxon>Betaproteobacteria</taxon>
        <taxon>Burkholderiales</taxon>
        <taxon>Comamonadaceae</taxon>
        <taxon>Lampropedia</taxon>
    </lineage>
</organism>
<proteinExistence type="predicted"/>